<dbReference type="InterPro" id="IPR032675">
    <property type="entry name" value="LRR_dom_sf"/>
</dbReference>
<reference evidence="1" key="1">
    <citation type="submission" date="2020-11" db="EMBL/GenBank/DDBJ databases">
        <authorList>
            <consortium name="DOE Joint Genome Institute"/>
            <person name="Ahrendt S."/>
            <person name="Riley R."/>
            <person name="Andreopoulos W."/>
            <person name="Labutti K."/>
            <person name="Pangilinan J."/>
            <person name="Ruiz-Duenas F.J."/>
            <person name="Barrasa J.M."/>
            <person name="Sanchez-Garcia M."/>
            <person name="Camarero S."/>
            <person name="Miyauchi S."/>
            <person name="Serrano A."/>
            <person name="Linde D."/>
            <person name="Babiker R."/>
            <person name="Drula E."/>
            <person name="Ayuso-Fernandez I."/>
            <person name="Pacheco R."/>
            <person name="Padilla G."/>
            <person name="Ferreira P."/>
            <person name="Barriuso J."/>
            <person name="Kellner H."/>
            <person name="Castanera R."/>
            <person name="Alfaro M."/>
            <person name="Ramirez L."/>
            <person name="Pisabarro A.G."/>
            <person name="Kuo A."/>
            <person name="Tritt A."/>
            <person name="Lipzen A."/>
            <person name="He G."/>
            <person name="Yan M."/>
            <person name="Ng V."/>
            <person name="Cullen D."/>
            <person name="Martin F."/>
            <person name="Rosso M.-N."/>
            <person name="Henrissat B."/>
            <person name="Hibbett D."/>
            <person name="Martinez A.T."/>
            <person name="Grigoriev I.V."/>
        </authorList>
    </citation>
    <scope>NUCLEOTIDE SEQUENCE</scope>
    <source>
        <strain evidence="1">CBS 506.95</strain>
    </source>
</reference>
<evidence type="ECO:0000313" key="1">
    <source>
        <dbReference type="EMBL" id="KAF9527625.1"/>
    </source>
</evidence>
<dbReference type="SUPFAM" id="SSF52047">
    <property type="entry name" value="RNI-like"/>
    <property type="match status" value="1"/>
</dbReference>
<keyword evidence="2" id="KW-1185">Reference proteome</keyword>
<organism evidence="1 2">
    <name type="scientific">Crepidotus variabilis</name>
    <dbReference type="NCBI Taxonomy" id="179855"/>
    <lineage>
        <taxon>Eukaryota</taxon>
        <taxon>Fungi</taxon>
        <taxon>Dikarya</taxon>
        <taxon>Basidiomycota</taxon>
        <taxon>Agaricomycotina</taxon>
        <taxon>Agaricomycetes</taxon>
        <taxon>Agaricomycetidae</taxon>
        <taxon>Agaricales</taxon>
        <taxon>Agaricineae</taxon>
        <taxon>Crepidotaceae</taxon>
        <taxon>Crepidotus</taxon>
    </lineage>
</organism>
<accession>A0A9P6EEL6</accession>
<sequence length="451" mass="50351">MASTTLLPNATWHGLPNELRLAIVDGLKADDVASLSKVDMTSYQATVPVRFRKIRLENYEALERFLENVPRSYFAYIEDLFLCTKSETVFRLPVLPRVRADSVIALLSATRGLVKLELQVQGSLDHSALSPFPFLNNLKSLSISNCGDECRTPLSERFVVSMAASARYLEELSLDRINRSKLHAPELEGTYPCPPLAINDDNIPDHPILGSELCLPSLLRLPTLRKLTIRETHLGHEGWSTVPLACRLEVLDLGSCYHANDDFNTEWTERIMTAVGTTVDEFSLTSTVSDTVFAKPSVTPLQRLRKLHITPHFPVDSVVETVSNLAGSPVERISVQCFEEDVVDYCTALEEFLTVRVERGPQFFDKLKQIDVAVTASEDAPTDEETEERCTAVKRLQDICRDLRLASAFDKFDKFVAYNASKAQAASGPVSYATSFTDSRRFPVKARSMSI</sequence>
<dbReference type="EMBL" id="MU157859">
    <property type="protein sequence ID" value="KAF9527625.1"/>
    <property type="molecule type" value="Genomic_DNA"/>
</dbReference>
<dbReference type="Gene3D" id="3.80.10.10">
    <property type="entry name" value="Ribonuclease Inhibitor"/>
    <property type="match status" value="1"/>
</dbReference>
<name>A0A9P6EEL6_9AGAR</name>
<evidence type="ECO:0000313" key="2">
    <source>
        <dbReference type="Proteomes" id="UP000807306"/>
    </source>
</evidence>
<dbReference type="Proteomes" id="UP000807306">
    <property type="component" value="Unassembled WGS sequence"/>
</dbReference>
<comment type="caution">
    <text evidence="1">The sequence shown here is derived from an EMBL/GenBank/DDBJ whole genome shotgun (WGS) entry which is preliminary data.</text>
</comment>
<gene>
    <name evidence="1" type="ORF">CPB83DRAFT_792861</name>
</gene>
<protein>
    <submittedName>
        <fullName evidence="1">Uncharacterized protein</fullName>
    </submittedName>
</protein>
<proteinExistence type="predicted"/>
<dbReference type="AlphaFoldDB" id="A0A9P6EEL6"/>
<dbReference type="OrthoDB" id="3235026at2759"/>